<dbReference type="AlphaFoldDB" id="A0AAW0TD95"/>
<sequence length="122" mass="13569">MGFGSSTQIPASPSGEVATQDWTSRPETAVWMAEHYSVGPTGVWWGYNAEINDITTTKRVKCEPFQHCSMMGKDDEIEALKRKRAVSKGKFTRKANLFTTAHGDEAPITVLQDFTLHSYSVL</sequence>
<reference evidence="2 3" key="1">
    <citation type="submission" date="2023-03" db="EMBL/GenBank/DDBJ databases">
        <title>High-quality genome of Scylla paramamosain provides insights in environmental adaptation.</title>
        <authorList>
            <person name="Zhang L."/>
        </authorList>
    </citation>
    <scope>NUCLEOTIDE SEQUENCE [LARGE SCALE GENOMIC DNA]</scope>
    <source>
        <strain evidence="2">LZ_2023a</strain>
        <tissue evidence="2">Muscle</tissue>
    </source>
</reference>
<dbReference type="Proteomes" id="UP001487740">
    <property type="component" value="Unassembled WGS sequence"/>
</dbReference>
<feature type="compositionally biased region" description="Polar residues" evidence="1">
    <location>
        <begin position="1"/>
        <end position="11"/>
    </location>
</feature>
<comment type="caution">
    <text evidence="2">The sequence shown here is derived from an EMBL/GenBank/DDBJ whole genome shotgun (WGS) entry which is preliminary data.</text>
</comment>
<name>A0AAW0TD95_SCYPA</name>
<protein>
    <submittedName>
        <fullName evidence="2">Uncharacterized protein</fullName>
    </submittedName>
</protein>
<accession>A0AAW0TD95</accession>
<organism evidence="2 3">
    <name type="scientific">Scylla paramamosain</name>
    <name type="common">Mud crab</name>
    <dbReference type="NCBI Taxonomy" id="85552"/>
    <lineage>
        <taxon>Eukaryota</taxon>
        <taxon>Metazoa</taxon>
        <taxon>Ecdysozoa</taxon>
        <taxon>Arthropoda</taxon>
        <taxon>Crustacea</taxon>
        <taxon>Multicrustacea</taxon>
        <taxon>Malacostraca</taxon>
        <taxon>Eumalacostraca</taxon>
        <taxon>Eucarida</taxon>
        <taxon>Decapoda</taxon>
        <taxon>Pleocyemata</taxon>
        <taxon>Brachyura</taxon>
        <taxon>Eubrachyura</taxon>
        <taxon>Portunoidea</taxon>
        <taxon>Portunidae</taxon>
        <taxon>Portuninae</taxon>
        <taxon>Scylla</taxon>
    </lineage>
</organism>
<proteinExistence type="predicted"/>
<evidence type="ECO:0000313" key="2">
    <source>
        <dbReference type="EMBL" id="KAK8385654.1"/>
    </source>
</evidence>
<evidence type="ECO:0000256" key="1">
    <source>
        <dbReference type="SAM" id="MobiDB-lite"/>
    </source>
</evidence>
<feature type="region of interest" description="Disordered" evidence="1">
    <location>
        <begin position="1"/>
        <end position="23"/>
    </location>
</feature>
<gene>
    <name evidence="2" type="ORF">O3P69_016437</name>
</gene>
<dbReference type="EMBL" id="JARAKH010000032">
    <property type="protein sequence ID" value="KAK8385654.1"/>
    <property type="molecule type" value="Genomic_DNA"/>
</dbReference>
<evidence type="ECO:0000313" key="3">
    <source>
        <dbReference type="Proteomes" id="UP001487740"/>
    </source>
</evidence>
<keyword evidence="3" id="KW-1185">Reference proteome</keyword>